<comment type="caution">
    <text evidence="1">The sequence shown here is derived from an EMBL/GenBank/DDBJ whole genome shotgun (WGS) entry which is preliminary data.</text>
</comment>
<dbReference type="EMBL" id="RBDY01000015">
    <property type="protein sequence ID" value="RKN19578.1"/>
    <property type="molecule type" value="Genomic_DNA"/>
</dbReference>
<accession>A0A3A9W4Q5</accession>
<gene>
    <name evidence="2" type="ORF">D7318_19720</name>
    <name evidence="1" type="ORF">D7319_18805</name>
</gene>
<dbReference type="InterPro" id="IPR036291">
    <property type="entry name" value="NAD(P)-bd_dom_sf"/>
</dbReference>
<dbReference type="AlphaFoldDB" id="A0A3A9W4Q5"/>
<dbReference type="EMBL" id="RBDX01000015">
    <property type="protein sequence ID" value="RKN07403.1"/>
    <property type="molecule type" value="Genomic_DNA"/>
</dbReference>
<dbReference type="SUPFAM" id="SSF51735">
    <property type="entry name" value="NAD(P)-binding Rossmann-fold domains"/>
    <property type="match status" value="1"/>
</dbReference>
<protein>
    <recommendedName>
        <fullName evidence="5">Alcohol dehydrogenase-like C-terminal domain-containing protein</fullName>
    </recommendedName>
</protein>
<organism evidence="1 4">
    <name type="scientific">Streptomyces radicis</name>
    <dbReference type="NCBI Taxonomy" id="1750517"/>
    <lineage>
        <taxon>Bacteria</taxon>
        <taxon>Bacillati</taxon>
        <taxon>Actinomycetota</taxon>
        <taxon>Actinomycetes</taxon>
        <taxon>Kitasatosporales</taxon>
        <taxon>Streptomycetaceae</taxon>
        <taxon>Streptomyces</taxon>
    </lineage>
</organism>
<sequence>MDRPQGVRMPSAFARAVQFDRYTGRRGDRLAPKAGDTVAVSAAAGGIGSTVAQLPREKGVAVLAIAAERHGDWLRSLGATPVAYGEGIEARLTEAAGEGGIEGLVDLRGPEYLDNARALGALAADGRLRIRVAATYPLADVVAAMTELETGRADGEIVLEP</sequence>
<evidence type="ECO:0008006" key="5">
    <source>
        <dbReference type="Google" id="ProtNLM"/>
    </source>
</evidence>
<evidence type="ECO:0000313" key="4">
    <source>
        <dbReference type="Proteomes" id="UP000275024"/>
    </source>
</evidence>
<evidence type="ECO:0000313" key="3">
    <source>
        <dbReference type="Proteomes" id="UP000268652"/>
    </source>
</evidence>
<dbReference type="Proteomes" id="UP000275024">
    <property type="component" value="Unassembled WGS sequence"/>
</dbReference>
<dbReference type="PANTHER" id="PTHR44013">
    <property type="entry name" value="ZINC-TYPE ALCOHOL DEHYDROGENASE-LIKE PROTEIN C16A3.02C"/>
    <property type="match status" value="1"/>
</dbReference>
<keyword evidence="3" id="KW-1185">Reference proteome</keyword>
<dbReference type="PANTHER" id="PTHR44013:SF1">
    <property type="entry name" value="ZINC-TYPE ALCOHOL DEHYDROGENASE-LIKE PROTEIN C16A3.02C"/>
    <property type="match status" value="1"/>
</dbReference>
<dbReference type="OrthoDB" id="3727682at2"/>
<dbReference type="InterPro" id="IPR052733">
    <property type="entry name" value="Chloroplast_QOR"/>
</dbReference>
<name>A0A3A9W4Q5_9ACTN</name>
<dbReference type="Pfam" id="PF13602">
    <property type="entry name" value="ADH_zinc_N_2"/>
    <property type="match status" value="1"/>
</dbReference>
<dbReference type="Proteomes" id="UP000268652">
    <property type="component" value="Unassembled WGS sequence"/>
</dbReference>
<evidence type="ECO:0000313" key="2">
    <source>
        <dbReference type="EMBL" id="RKN19578.1"/>
    </source>
</evidence>
<dbReference type="Gene3D" id="3.90.180.10">
    <property type="entry name" value="Medium-chain alcohol dehydrogenases, catalytic domain"/>
    <property type="match status" value="1"/>
</dbReference>
<proteinExistence type="predicted"/>
<reference evidence="3 4" key="1">
    <citation type="submission" date="2018-09" db="EMBL/GenBank/DDBJ databases">
        <title>Streptomyces sp. nov. DS1-2, an endophytic actinomycete isolated from roots of Dendrobium scabrilingue.</title>
        <authorList>
            <person name="Kuncharoen N."/>
            <person name="Kudo T."/>
            <person name="Ohkuma M."/>
            <person name="Yuki M."/>
            <person name="Tanasupawat S."/>
        </authorList>
    </citation>
    <scope>NUCLEOTIDE SEQUENCE [LARGE SCALE GENOMIC DNA]</scope>
    <source>
        <strain evidence="1 4">AZ1-7</strain>
        <strain evidence="2 3">DS1-2</strain>
    </source>
</reference>
<dbReference type="Gene3D" id="3.40.50.720">
    <property type="entry name" value="NAD(P)-binding Rossmann-like Domain"/>
    <property type="match status" value="1"/>
</dbReference>
<evidence type="ECO:0000313" key="1">
    <source>
        <dbReference type="EMBL" id="RKN07403.1"/>
    </source>
</evidence>